<dbReference type="SUPFAM" id="SSF101790">
    <property type="entry name" value="Aminomethyltransferase beta-barrel domain"/>
    <property type="match status" value="1"/>
</dbReference>
<feature type="compositionally biased region" description="Low complexity" evidence="7">
    <location>
        <begin position="343"/>
        <end position="359"/>
    </location>
</feature>
<dbReference type="Gene3D" id="3.30.9.10">
    <property type="entry name" value="D-Amino Acid Oxidase, subunit A, domain 2"/>
    <property type="match status" value="1"/>
</dbReference>
<dbReference type="GO" id="GO:0008270">
    <property type="term" value="F:zinc ion binding"/>
    <property type="evidence" value="ECO:0007669"/>
    <property type="project" value="InterPro"/>
</dbReference>
<evidence type="ECO:0000256" key="2">
    <source>
        <dbReference type="ARBA" id="ARBA00001946"/>
    </source>
</evidence>
<feature type="compositionally biased region" description="Basic and acidic residues" evidence="7">
    <location>
        <begin position="1145"/>
        <end position="1155"/>
    </location>
</feature>
<organism evidence="9 10">
    <name type="scientific">Nesidiocoris tenuis</name>
    <dbReference type="NCBI Taxonomy" id="355587"/>
    <lineage>
        <taxon>Eukaryota</taxon>
        <taxon>Metazoa</taxon>
        <taxon>Ecdysozoa</taxon>
        <taxon>Arthropoda</taxon>
        <taxon>Hexapoda</taxon>
        <taxon>Insecta</taxon>
        <taxon>Pterygota</taxon>
        <taxon>Neoptera</taxon>
        <taxon>Paraneoptera</taxon>
        <taxon>Hemiptera</taxon>
        <taxon>Heteroptera</taxon>
        <taxon>Panheteroptera</taxon>
        <taxon>Cimicomorpha</taxon>
        <taxon>Miridae</taxon>
        <taxon>Dicyphina</taxon>
        <taxon>Nesidiocoris</taxon>
    </lineage>
</organism>
<dbReference type="InterPro" id="IPR036188">
    <property type="entry name" value="FAD/NAD-bd_sf"/>
</dbReference>
<dbReference type="SUPFAM" id="SSF51905">
    <property type="entry name" value="FAD/NAD(P)-binding domain"/>
    <property type="match status" value="1"/>
</dbReference>
<dbReference type="SMART" id="SM00343">
    <property type="entry name" value="ZnF_C2HC"/>
    <property type="match status" value="2"/>
</dbReference>
<evidence type="ECO:0000259" key="8">
    <source>
        <dbReference type="SMART" id="SM00343"/>
    </source>
</evidence>
<evidence type="ECO:0000313" key="9">
    <source>
        <dbReference type="EMBL" id="CAB0018701.1"/>
    </source>
</evidence>
<dbReference type="Pfam" id="PF01571">
    <property type="entry name" value="GCV_T"/>
    <property type="match status" value="1"/>
</dbReference>
<feature type="region of interest" description="Disordered" evidence="7">
    <location>
        <begin position="397"/>
        <end position="463"/>
    </location>
</feature>
<dbReference type="Pfam" id="PF16350">
    <property type="entry name" value="FAO_M"/>
    <property type="match status" value="1"/>
</dbReference>
<dbReference type="EMBL" id="CADCXU010033123">
    <property type="protein sequence ID" value="CAB0018701.1"/>
    <property type="molecule type" value="Genomic_DNA"/>
</dbReference>
<accession>A0A6H5HP82</accession>
<dbReference type="GO" id="GO:0031123">
    <property type="term" value="P:RNA 3'-end processing"/>
    <property type="evidence" value="ECO:0007669"/>
    <property type="project" value="TreeGrafter"/>
</dbReference>
<dbReference type="FunFam" id="2.40.30.110:FF:000008">
    <property type="entry name" value="Sarcosine dehydrogenase"/>
    <property type="match status" value="1"/>
</dbReference>
<keyword evidence="6" id="KW-0460">Magnesium</keyword>
<evidence type="ECO:0000256" key="1">
    <source>
        <dbReference type="ARBA" id="ARBA00001936"/>
    </source>
</evidence>
<dbReference type="Gene3D" id="3.30.460.10">
    <property type="entry name" value="Beta Polymerase, domain 2"/>
    <property type="match status" value="1"/>
</dbReference>
<comment type="cofactor">
    <cofactor evidence="1">
        <name>Mn(2+)</name>
        <dbReference type="ChEBI" id="CHEBI:29035"/>
    </cofactor>
</comment>
<dbReference type="GO" id="GO:1990817">
    <property type="term" value="F:poly(A) RNA polymerase activity"/>
    <property type="evidence" value="ECO:0007669"/>
    <property type="project" value="UniProtKB-ARBA"/>
</dbReference>
<keyword evidence="4" id="KW-0808">Transferase</keyword>
<dbReference type="Pfam" id="PF22600">
    <property type="entry name" value="MTPAP-like_central"/>
    <property type="match status" value="1"/>
</dbReference>
<dbReference type="SUPFAM" id="SSF103025">
    <property type="entry name" value="Folate-binding domain"/>
    <property type="match status" value="1"/>
</dbReference>
<dbReference type="Pfam" id="PF08669">
    <property type="entry name" value="GCV_T_C"/>
    <property type="match status" value="1"/>
</dbReference>
<dbReference type="Gene3D" id="3.30.1360.120">
    <property type="entry name" value="Probable tRNA modification gtpase trme, domain 1"/>
    <property type="match status" value="1"/>
</dbReference>
<dbReference type="OrthoDB" id="498204at2759"/>
<dbReference type="InterPro" id="IPR032503">
    <property type="entry name" value="FAO_M"/>
</dbReference>
<comment type="similarity">
    <text evidence="3">Belongs to the GcvT family.</text>
</comment>
<feature type="domain" description="CCHC-type" evidence="8">
    <location>
        <begin position="1123"/>
        <end position="1139"/>
    </location>
</feature>
<dbReference type="InterPro" id="IPR029043">
    <property type="entry name" value="GcvT/YgfZ_C"/>
</dbReference>
<dbReference type="GO" id="GO:0050265">
    <property type="term" value="F:RNA uridylyltransferase activity"/>
    <property type="evidence" value="ECO:0007669"/>
    <property type="project" value="TreeGrafter"/>
</dbReference>
<dbReference type="CDD" id="cd05402">
    <property type="entry name" value="NT_PAP_TUTase"/>
    <property type="match status" value="1"/>
</dbReference>
<dbReference type="Gene3D" id="3.30.70.1400">
    <property type="entry name" value="Aminomethyltransferase beta-barrel domains"/>
    <property type="match status" value="1"/>
</dbReference>
<dbReference type="InterPro" id="IPR013977">
    <property type="entry name" value="GcvT_C"/>
</dbReference>
<keyword evidence="5" id="KW-0479">Metal-binding</keyword>
<dbReference type="Gene3D" id="2.40.30.110">
    <property type="entry name" value="Aminomethyltransferase beta-barrel domains"/>
    <property type="match status" value="1"/>
</dbReference>
<evidence type="ECO:0000256" key="3">
    <source>
        <dbReference type="ARBA" id="ARBA00008609"/>
    </source>
</evidence>
<dbReference type="InterPro" id="IPR006222">
    <property type="entry name" value="GCVT_N"/>
</dbReference>
<dbReference type="InterPro" id="IPR054708">
    <property type="entry name" value="MTPAP-like_central"/>
</dbReference>
<feature type="region of interest" description="Disordered" evidence="7">
    <location>
        <begin position="280"/>
        <end position="311"/>
    </location>
</feature>
<evidence type="ECO:0000256" key="4">
    <source>
        <dbReference type="ARBA" id="ARBA00022679"/>
    </source>
</evidence>
<keyword evidence="10" id="KW-1185">Reference proteome</keyword>
<dbReference type="Gene3D" id="1.10.1410.10">
    <property type="match status" value="2"/>
</dbReference>
<dbReference type="GO" id="GO:0003676">
    <property type="term" value="F:nucleic acid binding"/>
    <property type="evidence" value="ECO:0007669"/>
    <property type="project" value="InterPro"/>
</dbReference>
<dbReference type="InterPro" id="IPR001878">
    <property type="entry name" value="Znf_CCHC"/>
</dbReference>
<feature type="compositionally biased region" description="Polar residues" evidence="7">
    <location>
        <begin position="1195"/>
        <end position="1204"/>
    </location>
</feature>
<evidence type="ECO:0000313" key="10">
    <source>
        <dbReference type="Proteomes" id="UP000479000"/>
    </source>
</evidence>
<dbReference type="SUPFAM" id="SSF81301">
    <property type="entry name" value="Nucleotidyltransferase"/>
    <property type="match status" value="1"/>
</dbReference>
<evidence type="ECO:0000256" key="5">
    <source>
        <dbReference type="ARBA" id="ARBA00022723"/>
    </source>
</evidence>
<dbReference type="PANTHER" id="PTHR12271">
    <property type="entry name" value="POLY A POLYMERASE CID PAP -RELATED"/>
    <property type="match status" value="1"/>
</dbReference>
<evidence type="ECO:0000256" key="7">
    <source>
        <dbReference type="SAM" id="MobiDB-lite"/>
    </source>
</evidence>
<feature type="compositionally biased region" description="Polar residues" evidence="7">
    <location>
        <begin position="34"/>
        <end position="49"/>
    </location>
</feature>
<dbReference type="Gene3D" id="3.50.50.60">
    <property type="entry name" value="FAD/NAD(P)-binding domain"/>
    <property type="match status" value="1"/>
</dbReference>
<name>A0A6H5HP82_9HEMI</name>
<feature type="region of interest" description="Disordered" evidence="7">
    <location>
        <begin position="1181"/>
        <end position="1208"/>
    </location>
</feature>
<dbReference type="Pfam" id="PF01266">
    <property type="entry name" value="DAO"/>
    <property type="match status" value="1"/>
</dbReference>
<feature type="region of interest" description="Disordered" evidence="7">
    <location>
        <begin position="1145"/>
        <end position="1169"/>
    </location>
</feature>
<dbReference type="SUPFAM" id="SSF54373">
    <property type="entry name" value="FAD-linked reductases, C-terminal domain"/>
    <property type="match status" value="1"/>
</dbReference>
<dbReference type="InterPro" id="IPR027266">
    <property type="entry name" value="TrmE/GcvT-like"/>
</dbReference>
<dbReference type="InterPro" id="IPR043519">
    <property type="entry name" value="NT_sf"/>
</dbReference>
<protein>
    <recommendedName>
        <fullName evidence="8">CCHC-type domain-containing protein</fullName>
    </recommendedName>
</protein>
<dbReference type="Pfam" id="PF03828">
    <property type="entry name" value="PAP_assoc"/>
    <property type="match status" value="2"/>
</dbReference>
<feature type="domain" description="CCHC-type" evidence="8">
    <location>
        <begin position="745"/>
        <end position="761"/>
    </location>
</feature>
<dbReference type="PANTHER" id="PTHR12271:SF66">
    <property type="entry name" value="TERMINAL URIDYLYLTRANSFERASE TAILOR"/>
    <property type="match status" value="1"/>
</dbReference>
<reference evidence="9 10" key="1">
    <citation type="submission" date="2020-02" db="EMBL/GenBank/DDBJ databases">
        <authorList>
            <person name="Ferguson B K."/>
        </authorList>
    </citation>
    <scope>NUCLEOTIDE SEQUENCE [LARGE SCALE GENOMIC DNA]</scope>
</reference>
<dbReference type="SUPFAM" id="SSF81631">
    <property type="entry name" value="PAP/OAS1 substrate-binding domain"/>
    <property type="match status" value="2"/>
</dbReference>
<dbReference type="InterPro" id="IPR002058">
    <property type="entry name" value="PAP_assoc"/>
</dbReference>
<dbReference type="Proteomes" id="UP000479000">
    <property type="component" value="Unassembled WGS sequence"/>
</dbReference>
<sequence>MFRYVVGVSVPRKNVQNIEKSLGDGGLIRRSDSRPNTVHLQTSGSANGEDSTDAPRFANEEPASSVASTVNVSQINVAAKNPAIQKIARPGAVSGLPLVTRTNNLENQPTVRLTNRSTNAVFELRLPEHLANLNSTLTYNSASSNDEIKLSIGCQAQQLDFLNQQPALLTQHCSHENRHDSRTGFPPQPTNISDVENRRVVENAAASTATRPTQAIHVQHKETQFPSDDINTIGNISTNLMNLFETKMVEIVEGNKLHWSRGNRKDMSVQVSANEAIIQGHPSEGRTPTSTPANVDVTPGTDSYDSHAKNLERPSGSLVFSRQMEKEIEKTLRRNRSCPVQMESSFSSVSVPTSLSELPFKSGSTSSSDLAFPLDRKSFETPFDANQLSRLHPAPIFTEDQEDNPHPESNNPQEEFPVDHDMLNSPDISAHLHPRPETILGPQAETQAPDEVLDASDDSKGTEMALHDGSEVTQLVLDIRPYDSQLQDPVLPVLHELLPIGSKDYEDVTDSVRALWKTKNTSNLGTLWIQLFTFYAYEFDSADILVSISQSALKQRSTASAAWRSGKRIAIMSPYDPEVNFVRGVSNSTLYQFILHCLKKTCTYYRIPQCKEGPLFGYVRPEPIVDPVLKVPGHAEFLDVQLRLSHYIVRLIPHLDSNYLSPTTSLTPILEKLNNLKSLYVNICSFNLDDFTNFGTRAAPRSFKYRNYALFLGDAQYLMNHVNPEKLKYQFSSIAFTDGEDYPQCCSICQKNGHSQDNCPDLMLEQIVKIPNLDKELIDTISQICLNVYLMSRPSKEDVARRDQVVEDLEEFITDIFPEACLTLFGSSRNGFGLKNSDLDICLTFSNLPTNAGVPSTTLLKLFRHLKKCREIRNLIHIQSAKVPIIKFQHYPTGLEGDISLYNTLAQENTKMLRCYSEIDERVKILGYMVKQFARVCSVGDASKGSLSSYCYILMLFYFLQRCDPPVIPVLQTLPQTGQPLPKRFVDGHNTYFYDDVENLGHVWPGYKKNKKLVGELWIEMLRFYTEQFDPENVVVSIRTDKTVLKLEKSWFTKVFAIEDPFDTSHNLGAGLSRKMNVYIIKAFRNARQRFTSKLTPSKSENLVDCYFNEEVLAPGEPPNDRGCLFCKCIGHRIRDCPRRIGLEKQHGERRRENRSQPSDAQGEMAPPNERFAEGNRLLASFNLPKDNPRPTNADLPQSFQQKNPEPVNAARSRVLQDAQNLSYKRFINSLGPNHQLIPRPGLTSVEWRVSRASGRSGLNKIDRTPIHHFEVPSQLDKLQSGLGEENLLSQYGQSAASFVCECCQPFESSSQNREIRPRKFDANADPEETVEKFPLIDKNKILGSMFCPSDGVVDPSAFCKALTTGAIKNGAQVIEHCPVKKLLIGKSPFGYKQVEGVVTDHGVIKTKCVVNATGAWTKQLGKLAGLSLPVTPIKHAYVVSNPMSQVVGLPNIRDSDGRIYFRVKGDSLCVGGFEQNPIMLERMEEDHAFDLFELDWKVFDVHMQNALEIVPEFANIGVNTTVCGSECFTPDLRPLMGEDPRLNGFYHSCGFNASGVVLSGGCGEQLAKWIINGRPDGHMYAYDIRRFTPEQMEDKAWTLEKCHESYVTNYKIVFPHDQPMAGRNLKQDPFYEELLVAGAVFETAQGYERPGWFNPQGYTPVPPYDWYGAYGHKKNLDKRYLTLLKGDQNFGFSKHHMAIGSECLACREQVVMMDFSYFCKLYMVGPDTIKAAEWLFTADTDVPIGQAVYSCLLNSQGGIEADLLVTPIAPGSGTQADPVFKGKGMFIVAAGATGSQTRAHIQSVIMKKGFNVDISDLSSKVGLLAIQGPFSRDLLQTLTDCDLGEGVFPYGTSRVIKFAGHQVRAMRTSFVGELGWELHIPYHACLPVYLALWEQGRKFGLRHAGYRALYSLCSEKGYRLWNSDVRVDDNPVEAGLAHVCRSEGEYLGKEAVQNAQANGVKKRHVFITVSDHIPLYSMETIWRNGELVGYLRRGEYGFALECSIAQGYIKHPQGEIVTNEFIESGDYEVEVLGQRHKAKVHLRSPFDPENKRLHGIYEDSANANKAYA</sequence>
<gene>
    <name evidence="9" type="ORF">NTEN_LOCUS22495</name>
</gene>
<proteinExistence type="inferred from homology"/>
<dbReference type="InterPro" id="IPR006076">
    <property type="entry name" value="FAD-dep_OxRdtase"/>
</dbReference>
<feature type="region of interest" description="Disordered" evidence="7">
    <location>
        <begin position="24"/>
        <end position="56"/>
    </location>
</feature>
<comment type="cofactor">
    <cofactor evidence="2">
        <name>Mg(2+)</name>
        <dbReference type="ChEBI" id="CHEBI:18420"/>
    </cofactor>
</comment>
<evidence type="ECO:0000256" key="6">
    <source>
        <dbReference type="ARBA" id="ARBA00022842"/>
    </source>
</evidence>
<feature type="region of interest" description="Disordered" evidence="7">
    <location>
        <begin position="331"/>
        <end position="369"/>
    </location>
</feature>